<organism evidence="7 8">
    <name type="scientific">Infirmifilum uzonense</name>
    <dbReference type="NCBI Taxonomy" id="1550241"/>
    <lineage>
        <taxon>Archaea</taxon>
        <taxon>Thermoproteota</taxon>
        <taxon>Thermoprotei</taxon>
        <taxon>Thermofilales</taxon>
        <taxon>Thermofilaceae</taxon>
        <taxon>Infirmifilum</taxon>
    </lineage>
</organism>
<dbReference type="Proteomes" id="UP000067434">
    <property type="component" value="Chromosome"/>
</dbReference>
<accession>A0A0F7CLE8</accession>
<sequence length="396" mass="45487">MLSKRIERLDYPIRKYNALARSLEEKGEKVIYLNVGDPLKYDFRTPRELIEEVYHAMMEGHNYYASSEGVRELQEAISFKEKTWNDVEIEPRNVLVTSGVSEGINALFAALVNEGDKIVIPDPSYPLYISFADFYNARKVFYPALEDQGWIPDTDKLRSLLDKGTKFLVLNNPHNPTGAVYPARIIKEILDIAAENDIPVVSDEIYDALVFDGEFVSAAKVASPDNIIIDLNGFSKTFLATGWRLGYIYLKGPEEKIMQIRSGILNFLMTRLSAVTPMQVALARFARKSPHHLEELKRRLNERRLYTYKRLNEIPGFHMPVAPHGAFYAFPRVDLRMSDEEFAKELLVQEKVFVVYGSGFGEKGRNHVRLVFLPPIELLDEAFKRIERFMRKNLNA</sequence>
<dbReference type="InterPro" id="IPR051926">
    <property type="entry name" value="Ala_Aminotransferase"/>
</dbReference>
<dbReference type="InterPro" id="IPR015422">
    <property type="entry name" value="PyrdxlP-dep_Trfase_small"/>
</dbReference>
<dbReference type="GO" id="GO:0008483">
    <property type="term" value="F:transaminase activity"/>
    <property type="evidence" value="ECO:0007669"/>
    <property type="project" value="UniProtKB-KW"/>
</dbReference>
<dbReference type="InterPro" id="IPR004838">
    <property type="entry name" value="NHTrfase_class1_PyrdxlP-BS"/>
</dbReference>
<name>A0A0F7CLE8_9CREN</name>
<dbReference type="Gene3D" id="3.40.640.10">
    <property type="entry name" value="Type I PLP-dependent aspartate aminotransferase-like (Major domain)"/>
    <property type="match status" value="1"/>
</dbReference>
<comment type="cofactor">
    <cofactor evidence="1 5">
        <name>pyridoxal 5'-phosphate</name>
        <dbReference type="ChEBI" id="CHEBI:597326"/>
    </cofactor>
</comment>
<gene>
    <name evidence="7" type="ORF">MA03_01330</name>
</gene>
<dbReference type="PATRIC" id="fig|1550241.5.peg.273"/>
<dbReference type="InterPro" id="IPR004839">
    <property type="entry name" value="Aminotransferase_I/II_large"/>
</dbReference>
<keyword evidence="3 5" id="KW-0808">Transferase</keyword>
<dbReference type="PROSITE" id="PS00105">
    <property type="entry name" value="AA_TRANSFER_CLASS_1"/>
    <property type="match status" value="1"/>
</dbReference>
<comment type="similarity">
    <text evidence="5">Belongs to the class-I pyridoxal-phosphate-dependent aminotransferase family.</text>
</comment>
<dbReference type="PANTHER" id="PTHR43488">
    <property type="entry name" value="GLUTAMATE-PYRUVATE AMINOTRANSFERASE ALAA"/>
    <property type="match status" value="1"/>
</dbReference>
<evidence type="ECO:0000256" key="2">
    <source>
        <dbReference type="ARBA" id="ARBA00022576"/>
    </source>
</evidence>
<dbReference type="NCBIfam" id="NF006230">
    <property type="entry name" value="PRK08363.1"/>
    <property type="match status" value="1"/>
</dbReference>
<dbReference type="InterPro" id="IPR015421">
    <property type="entry name" value="PyrdxlP-dep_Trfase_major"/>
</dbReference>
<dbReference type="Gene3D" id="3.90.1150.10">
    <property type="entry name" value="Aspartate Aminotransferase, domain 1"/>
    <property type="match status" value="1"/>
</dbReference>
<keyword evidence="4" id="KW-0663">Pyridoxal phosphate</keyword>
<evidence type="ECO:0000256" key="1">
    <source>
        <dbReference type="ARBA" id="ARBA00001933"/>
    </source>
</evidence>
<dbReference type="SUPFAM" id="SSF53383">
    <property type="entry name" value="PLP-dependent transferases"/>
    <property type="match status" value="1"/>
</dbReference>
<dbReference type="PANTHER" id="PTHR43488:SF2">
    <property type="entry name" value="GLUTAMATE-PYRUVATE AMINOTRANSFERASE ALAA"/>
    <property type="match status" value="1"/>
</dbReference>
<dbReference type="EMBL" id="CP009961">
    <property type="protein sequence ID" value="AKG39286.1"/>
    <property type="molecule type" value="Genomic_DNA"/>
</dbReference>
<evidence type="ECO:0000256" key="5">
    <source>
        <dbReference type="RuleBase" id="RU000481"/>
    </source>
</evidence>
<evidence type="ECO:0000313" key="8">
    <source>
        <dbReference type="Proteomes" id="UP000067434"/>
    </source>
</evidence>
<dbReference type="STRING" id="1550241.MA03_01330"/>
<dbReference type="EC" id="2.6.1.-" evidence="5"/>
<dbReference type="AlphaFoldDB" id="A0A0F7CLE8"/>
<protein>
    <recommendedName>
        <fullName evidence="5">Aminotransferase</fullName>
        <ecNumber evidence="5">2.6.1.-</ecNumber>
    </recommendedName>
</protein>
<dbReference type="InterPro" id="IPR015424">
    <property type="entry name" value="PyrdxlP-dep_Trfase"/>
</dbReference>
<evidence type="ECO:0000259" key="6">
    <source>
        <dbReference type="Pfam" id="PF00155"/>
    </source>
</evidence>
<dbReference type="KEGG" id="thf:MA03_01330"/>
<keyword evidence="2 5" id="KW-0032">Aminotransferase</keyword>
<keyword evidence="8" id="KW-1185">Reference proteome</keyword>
<dbReference type="Pfam" id="PF00155">
    <property type="entry name" value="Aminotran_1_2"/>
    <property type="match status" value="1"/>
</dbReference>
<dbReference type="CDD" id="cd00609">
    <property type="entry name" value="AAT_like"/>
    <property type="match status" value="1"/>
</dbReference>
<proteinExistence type="inferred from homology"/>
<evidence type="ECO:0000313" key="7">
    <source>
        <dbReference type="EMBL" id="AKG39286.1"/>
    </source>
</evidence>
<reference evidence="7 8" key="1">
    <citation type="journal article" date="2015" name="Stand. Genomic Sci.">
        <title>Complete genome sequence of and proposal of Thermofilum uzonense sp. nov. a novel hyperthermophilic crenarchaeon and emended description of the genus Thermofilum.</title>
        <authorList>
            <person name="Toshchakov S.V."/>
            <person name="Korzhenkov A.A."/>
            <person name="Samarov N.I."/>
            <person name="Mazunin I.O."/>
            <person name="Mozhey O.I."/>
            <person name="Shmyr I.S."/>
            <person name="Derbikova K.S."/>
            <person name="Taranov E.A."/>
            <person name="Dominova I.N."/>
            <person name="Bonch-Osmolovskaya E.A."/>
            <person name="Patrushev M.V."/>
            <person name="Podosokorskaya O.A."/>
            <person name="Kublanov I.V."/>
        </authorList>
    </citation>
    <scope>NUCLEOTIDE SEQUENCE [LARGE SCALE GENOMIC DNA]</scope>
    <source>
        <strain evidence="7 8">1807-2</strain>
    </source>
</reference>
<dbReference type="HOGENOM" id="CLU_017584_4_2_2"/>
<dbReference type="GO" id="GO:0030170">
    <property type="term" value="F:pyridoxal phosphate binding"/>
    <property type="evidence" value="ECO:0007669"/>
    <property type="project" value="InterPro"/>
</dbReference>
<evidence type="ECO:0000256" key="3">
    <source>
        <dbReference type="ARBA" id="ARBA00022679"/>
    </source>
</evidence>
<feature type="domain" description="Aminotransferase class I/classII large" evidence="6">
    <location>
        <begin position="29"/>
        <end position="386"/>
    </location>
</feature>
<evidence type="ECO:0000256" key="4">
    <source>
        <dbReference type="ARBA" id="ARBA00022898"/>
    </source>
</evidence>